<dbReference type="PANTHER" id="PTHR43711:SF1">
    <property type="entry name" value="HISTIDINE KINASE 1"/>
    <property type="match status" value="1"/>
</dbReference>
<dbReference type="InterPro" id="IPR005467">
    <property type="entry name" value="His_kinase_dom"/>
</dbReference>
<keyword evidence="8" id="KW-1185">Reference proteome</keyword>
<dbReference type="InterPro" id="IPR003018">
    <property type="entry name" value="GAF"/>
</dbReference>
<evidence type="ECO:0000256" key="4">
    <source>
        <dbReference type="ARBA" id="ARBA00022777"/>
    </source>
</evidence>
<dbReference type="InterPro" id="IPR029016">
    <property type="entry name" value="GAF-like_dom_sf"/>
</dbReference>
<protein>
    <recommendedName>
        <fullName evidence="2">histidine kinase</fullName>
        <ecNumber evidence="2">2.7.13.3</ecNumber>
    </recommendedName>
</protein>
<dbReference type="SUPFAM" id="SSF47384">
    <property type="entry name" value="Homodimeric domain of signal transducing histidine kinase"/>
    <property type="match status" value="1"/>
</dbReference>
<dbReference type="AlphaFoldDB" id="A0A1G8UZI1"/>
<dbReference type="Gene3D" id="3.30.565.10">
    <property type="entry name" value="Histidine kinase-like ATPase, C-terminal domain"/>
    <property type="match status" value="1"/>
</dbReference>
<dbReference type="Pfam" id="PF13185">
    <property type="entry name" value="GAF_2"/>
    <property type="match status" value="1"/>
</dbReference>
<dbReference type="InterPro" id="IPR036097">
    <property type="entry name" value="HisK_dim/P_sf"/>
</dbReference>
<keyword evidence="3" id="KW-0808">Transferase</keyword>
<keyword evidence="4" id="KW-0418">Kinase</keyword>
<evidence type="ECO:0000256" key="2">
    <source>
        <dbReference type="ARBA" id="ARBA00012438"/>
    </source>
</evidence>
<reference evidence="7 8" key="1">
    <citation type="submission" date="2016-10" db="EMBL/GenBank/DDBJ databases">
        <authorList>
            <person name="de Groot N.N."/>
        </authorList>
    </citation>
    <scope>NUCLEOTIDE SEQUENCE [LARGE SCALE GENOMIC DNA]</scope>
    <source>
        <strain evidence="7 8">IBRC-M10015</strain>
    </source>
</reference>
<evidence type="ECO:0000259" key="6">
    <source>
        <dbReference type="PROSITE" id="PS50109"/>
    </source>
</evidence>
<dbReference type="GO" id="GO:0000155">
    <property type="term" value="F:phosphorelay sensor kinase activity"/>
    <property type="evidence" value="ECO:0007669"/>
    <property type="project" value="InterPro"/>
</dbReference>
<evidence type="ECO:0000256" key="1">
    <source>
        <dbReference type="ARBA" id="ARBA00000085"/>
    </source>
</evidence>
<dbReference type="CDD" id="cd00075">
    <property type="entry name" value="HATPase"/>
    <property type="match status" value="1"/>
</dbReference>
<evidence type="ECO:0000256" key="3">
    <source>
        <dbReference type="ARBA" id="ARBA00022679"/>
    </source>
</evidence>
<dbReference type="STRING" id="890420.SAMN05216226_105214"/>
<dbReference type="SUPFAM" id="SSF55874">
    <property type="entry name" value="ATPase domain of HSP90 chaperone/DNA topoisomerase II/histidine kinase"/>
    <property type="match status" value="1"/>
</dbReference>
<dbReference type="InterPro" id="IPR036890">
    <property type="entry name" value="HATPase_C_sf"/>
</dbReference>
<organism evidence="7 8">
    <name type="scientific">Halovenus aranensis</name>
    <dbReference type="NCBI Taxonomy" id="890420"/>
    <lineage>
        <taxon>Archaea</taxon>
        <taxon>Methanobacteriati</taxon>
        <taxon>Methanobacteriota</taxon>
        <taxon>Stenosarchaea group</taxon>
        <taxon>Halobacteria</taxon>
        <taxon>Halobacteriales</taxon>
        <taxon>Haloarculaceae</taxon>
        <taxon>Halovenus</taxon>
    </lineage>
</organism>
<comment type="catalytic activity">
    <reaction evidence="1">
        <text>ATP + protein L-histidine = ADP + protein N-phospho-L-histidine.</text>
        <dbReference type="EC" id="2.7.13.3"/>
    </reaction>
</comment>
<dbReference type="EC" id="2.7.13.3" evidence="2"/>
<name>A0A1G8UZI1_9EURY</name>
<dbReference type="EMBL" id="FNFC01000005">
    <property type="protein sequence ID" value="SDJ59221.1"/>
    <property type="molecule type" value="Genomic_DNA"/>
</dbReference>
<dbReference type="SMART" id="SM00387">
    <property type="entry name" value="HATPase_c"/>
    <property type="match status" value="1"/>
</dbReference>
<dbReference type="RefSeq" id="WP_092701221.1">
    <property type="nucleotide sequence ID" value="NZ_FNFC01000005.1"/>
</dbReference>
<dbReference type="SMART" id="SM00065">
    <property type="entry name" value="GAF"/>
    <property type="match status" value="1"/>
</dbReference>
<proteinExistence type="predicted"/>
<sequence length="382" mass="42304">MPKRHSERDRQRPQRESVIAEVQRATQELLVAETSQEVAQLTAETAEQLFGYESIVVRLATETGVLEPVVVTEHAAFEMGDRPEYDCDGETPVARAFRRGDPLLVDDIEALGDEYDRGTAQAAMYLPVGDHGVVSVTSPWEDAFDQEDMDLASILASSAGAVLDRLEQERALQRQNERLETFADVIAHDIPNHLNAAESWLDIVQESGDVDALDRVSTAHSRIETVIRDMQTLVDQGTQVRDPDWVNLSRVVTDCWQQCCVDERSRELVVDADIEVRADQSRLEQLVENLFWNANEYGGDDVTVRVGRLDGGFCIEDDGPGIPESERENAFSPGYTTSEGDHAGFGLAIVREIARSHGWEVSVTESDAGGARFEFAGVAIED</sequence>
<dbReference type="OrthoDB" id="8127at2157"/>
<evidence type="ECO:0000256" key="5">
    <source>
        <dbReference type="ARBA" id="ARBA00023012"/>
    </source>
</evidence>
<dbReference type="SUPFAM" id="SSF55781">
    <property type="entry name" value="GAF domain-like"/>
    <property type="match status" value="1"/>
</dbReference>
<dbReference type="InterPro" id="IPR003594">
    <property type="entry name" value="HATPase_dom"/>
</dbReference>
<evidence type="ECO:0000313" key="7">
    <source>
        <dbReference type="EMBL" id="SDJ59221.1"/>
    </source>
</evidence>
<dbReference type="InterPro" id="IPR050736">
    <property type="entry name" value="Sensor_HK_Regulatory"/>
</dbReference>
<dbReference type="PANTHER" id="PTHR43711">
    <property type="entry name" value="TWO-COMPONENT HISTIDINE KINASE"/>
    <property type="match status" value="1"/>
</dbReference>
<accession>A0A1G8UZI1</accession>
<keyword evidence="5" id="KW-0902">Two-component regulatory system</keyword>
<dbReference type="Proteomes" id="UP000198856">
    <property type="component" value="Unassembled WGS sequence"/>
</dbReference>
<gene>
    <name evidence="7" type="ORF">SAMN05216226_105214</name>
</gene>
<dbReference type="Gene3D" id="3.30.450.40">
    <property type="match status" value="1"/>
</dbReference>
<dbReference type="PROSITE" id="PS50109">
    <property type="entry name" value="HIS_KIN"/>
    <property type="match status" value="1"/>
</dbReference>
<feature type="domain" description="Histidine kinase" evidence="6">
    <location>
        <begin position="185"/>
        <end position="375"/>
    </location>
</feature>
<evidence type="ECO:0000313" key="8">
    <source>
        <dbReference type="Proteomes" id="UP000198856"/>
    </source>
</evidence>
<dbReference type="Pfam" id="PF02518">
    <property type="entry name" value="HATPase_c"/>
    <property type="match status" value="1"/>
</dbReference>